<dbReference type="InterPro" id="IPR002686">
    <property type="entry name" value="Transposase_17"/>
</dbReference>
<dbReference type="PANTHER" id="PTHR36966:SF1">
    <property type="entry name" value="REP-ASSOCIATED TYROSINE TRANSPOSASE"/>
    <property type="match status" value="1"/>
</dbReference>
<accession>A0ABX5XSF9</accession>
<dbReference type="RefSeq" id="WP_145213876.1">
    <property type="nucleotide sequence ID" value="NZ_CP036432.1"/>
</dbReference>
<name>A0ABX5XSF9_9BACT</name>
<dbReference type="SMART" id="SM01321">
    <property type="entry name" value="Y1_Tnp"/>
    <property type="match status" value="1"/>
</dbReference>
<keyword evidence="3" id="KW-1185">Reference proteome</keyword>
<dbReference type="InterPro" id="IPR052715">
    <property type="entry name" value="RAYT_transposase"/>
</dbReference>
<dbReference type="InterPro" id="IPR036515">
    <property type="entry name" value="Transposase_17_sf"/>
</dbReference>
<dbReference type="SUPFAM" id="SSF143422">
    <property type="entry name" value="Transposase IS200-like"/>
    <property type="match status" value="1"/>
</dbReference>
<protein>
    <recommendedName>
        <fullName evidence="1">Transposase IS200-like domain-containing protein</fullName>
    </recommendedName>
</protein>
<dbReference type="Gene3D" id="3.30.70.1290">
    <property type="entry name" value="Transposase IS200-like"/>
    <property type="match status" value="1"/>
</dbReference>
<evidence type="ECO:0000313" key="2">
    <source>
        <dbReference type="EMBL" id="QDV84933.1"/>
    </source>
</evidence>
<dbReference type="PANTHER" id="PTHR36966">
    <property type="entry name" value="REP-ASSOCIATED TYROSINE TRANSPOSASE"/>
    <property type="match status" value="1"/>
</dbReference>
<sequence>MPEMVFRRRRLPHQDVEGHPVFITSCLEGSLSASGLSQIDAYRRELDHRRKPHAMSLADWEQLKRRLLFGFVDNLLDGHSPVASLQDDAQAKIVRDAFLNFADERYTLLAFVVMPSHHHWLFLPNVTWSALAVKRETGQSGRRRTPREIISNSIQSYTATMCNRVRGSKGVYWQHETFDHWARDEAESMRIIRYIEMNPVKAGLARSPETYAWSSASIRAQLRLQPGQAIPKVAYHSS</sequence>
<feature type="domain" description="Transposase IS200-like" evidence="1">
    <location>
        <begin position="16"/>
        <end position="198"/>
    </location>
</feature>
<dbReference type="Proteomes" id="UP000318081">
    <property type="component" value="Chromosome"/>
</dbReference>
<organism evidence="2 3">
    <name type="scientific">Stieleria magnilauensis</name>
    <dbReference type="NCBI Taxonomy" id="2527963"/>
    <lineage>
        <taxon>Bacteria</taxon>
        <taxon>Pseudomonadati</taxon>
        <taxon>Planctomycetota</taxon>
        <taxon>Planctomycetia</taxon>
        <taxon>Pirellulales</taxon>
        <taxon>Pirellulaceae</taxon>
        <taxon>Stieleria</taxon>
    </lineage>
</organism>
<reference evidence="2 3" key="1">
    <citation type="submission" date="2019-02" db="EMBL/GenBank/DDBJ databases">
        <title>Deep-cultivation of Planctomycetes and their phenomic and genomic characterization uncovers novel biology.</title>
        <authorList>
            <person name="Wiegand S."/>
            <person name="Jogler M."/>
            <person name="Boedeker C."/>
            <person name="Pinto D."/>
            <person name="Vollmers J."/>
            <person name="Rivas-Marin E."/>
            <person name="Kohn T."/>
            <person name="Peeters S.H."/>
            <person name="Heuer A."/>
            <person name="Rast P."/>
            <person name="Oberbeckmann S."/>
            <person name="Bunk B."/>
            <person name="Jeske O."/>
            <person name="Meyerdierks A."/>
            <person name="Storesund J.E."/>
            <person name="Kallscheuer N."/>
            <person name="Luecker S."/>
            <person name="Lage O.M."/>
            <person name="Pohl T."/>
            <person name="Merkel B.J."/>
            <person name="Hornburger P."/>
            <person name="Mueller R.-W."/>
            <person name="Bruemmer F."/>
            <person name="Labrenz M."/>
            <person name="Spormann A.M."/>
            <person name="Op den Camp H."/>
            <person name="Overmann J."/>
            <person name="Amann R."/>
            <person name="Jetten M.S.M."/>
            <person name="Mascher T."/>
            <person name="Medema M.H."/>
            <person name="Devos D.P."/>
            <person name="Kaster A.-K."/>
            <person name="Ovreas L."/>
            <person name="Rohde M."/>
            <person name="Galperin M.Y."/>
            <person name="Jogler C."/>
        </authorList>
    </citation>
    <scope>NUCLEOTIDE SEQUENCE [LARGE SCALE GENOMIC DNA]</scope>
    <source>
        <strain evidence="2 3">TBK1r</strain>
    </source>
</reference>
<dbReference type="EMBL" id="CP036432">
    <property type="protein sequence ID" value="QDV84933.1"/>
    <property type="molecule type" value="Genomic_DNA"/>
</dbReference>
<evidence type="ECO:0000259" key="1">
    <source>
        <dbReference type="SMART" id="SM01321"/>
    </source>
</evidence>
<proteinExistence type="predicted"/>
<evidence type="ECO:0000313" key="3">
    <source>
        <dbReference type="Proteomes" id="UP000318081"/>
    </source>
</evidence>
<gene>
    <name evidence="2" type="ORF">TBK1r_38850</name>
</gene>